<keyword evidence="3" id="KW-1185">Reference proteome</keyword>
<evidence type="ECO:0000256" key="1">
    <source>
        <dbReference type="SAM" id="MobiDB-lite"/>
    </source>
</evidence>
<reference evidence="2 3" key="1">
    <citation type="journal article" date="2019" name="Int. J. Syst. Evol. Microbiol.">
        <title>The Global Catalogue of Microorganisms (GCM) 10K type strain sequencing project: providing services to taxonomists for standard genome sequencing and annotation.</title>
        <authorList>
            <consortium name="The Broad Institute Genomics Platform"/>
            <consortium name="The Broad Institute Genome Sequencing Center for Infectious Disease"/>
            <person name="Wu L."/>
            <person name="Ma J."/>
        </authorList>
    </citation>
    <scope>NUCLEOTIDE SEQUENCE [LARGE SCALE GENOMIC DNA]</scope>
    <source>
        <strain evidence="2 3">NBRC 111368</strain>
    </source>
</reference>
<gene>
    <name evidence="2" type="ORF">ACFQE1_19150</name>
</gene>
<accession>A0ABD5S614</accession>
<protein>
    <submittedName>
        <fullName evidence="2">Uncharacterized protein</fullName>
    </submittedName>
</protein>
<organism evidence="2 3">
    <name type="scientific">Halobium palmae</name>
    <dbReference type="NCBI Taxonomy" id="1776492"/>
    <lineage>
        <taxon>Archaea</taxon>
        <taxon>Methanobacteriati</taxon>
        <taxon>Methanobacteriota</taxon>
        <taxon>Stenosarchaea group</taxon>
        <taxon>Halobacteria</taxon>
        <taxon>Halobacteriales</taxon>
        <taxon>Haloferacaceae</taxon>
        <taxon>Halobium</taxon>
    </lineage>
</organism>
<feature type="compositionally biased region" description="Acidic residues" evidence="1">
    <location>
        <begin position="44"/>
        <end position="57"/>
    </location>
</feature>
<feature type="compositionally biased region" description="Basic and acidic residues" evidence="1">
    <location>
        <begin position="59"/>
        <end position="71"/>
    </location>
</feature>
<sequence>GLLGVGAMALGTAAVVWWCDRRYGRRSVHPGLTTPDLRWRGPSDEGDESEADGEAGETGEARRVENEETAG</sequence>
<name>A0ABD5S614_9EURY</name>
<evidence type="ECO:0000313" key="2">
    <source>
        <dbReference type="EMBL" id="MFC6726442.1"/>
    </source>
</evidence>
<dbReference type="Proteomes" id="UP001596328">
    <property type="component" value="Unassembled WGS sequence"/>
</dbReference>
<proteinExistence type="predicted"/>
<feature type="region of interest" description="Disordered" evidence="1">
    <location>
        <begin position="26"/>
        <end position="71"/>
    </location>
</feature>
<comment type="caution">
    <text evidence="2">The sequence shown here is derived from an EMBL/GenBank/DDBJ whole genome shotgun (WGS) entry which is preliminary data.</text>
</comment>
<dbReference type="AlphaFoldDB" id="A0ABD5S614"/>
<evidence type="ECO:0000313" key="3">
    <source>
        <dbReference type="Proteomes" id="UP001596328"/>
    </source>
</evidence>
<feature type="non-terminal residue" evidence="2">
    <location>
        <position position="1"/>
    </location>
</feature>
<dbReference type="EMBL" id="JBHSWU010001116">
    <property type="protein sequence ID" value="MFC6726442.1"/>
    <property type="molecule type" value="Genomic_DNA"/>
</dbReference>